<evidence type="ECO:0008006" key="4">
    <source>
        <dbReference type="Google" id="ProtNLM"/>
    </source>
</evidence>
<keyword evidence="3" id="KW-1185">Reference proteome</keyword>
<feature type="transmembrane region" description="Helical" evidence="1">
    <location>
        <begin position="20"/>
        <end position="42"/>
    </location>
</feature>
<keyword evidence="1" id="KW-1133">Transmembrane helix</keyword>
<evidence type="ECO:0000313" key="3">
    <source>
        <dbReference type="Proteomes" id="UP000634529"/>
    </source>
</evidence>
<proteinExistence type="predicted"/>
<organism evidence="2 3">
    <name type="scientific">Paenibacillus arenosi</name>
    <dbReference type="NCBI Taxonomy" id="2774142"/>
    <lineage>
        <taxon>Bacteria</taxon>
        <taxon>Bacillati</taxon>
        <taxon>Bacillota</taxon>
        <taxon>Bacilli</taxon>
        <taxon>Bacillales</taxon>
        <taxon>Paenibacillaceae</taxon>
        <taxon>Paenibacillus</taxon>
    </lineage>
</organism>
<evidence type="ECO:0000313" key="2">
    <source>
        <dbReference type="EMBL" id="MBD8499033.1"/>
    </source>
</evidence>
<keyword evidence="1" id="KW-0472">Membrane</keyword>
<protein>
    <recommendedName>
        <fullName evidence="4">Motility protein B-like N-terminal domain-containing protein</fullName>
    </recommendedName>
</protein>
<accession>A0ABR9AY09</accession>
<sequence>MMVSSGNYKSKSVDLDADQQLYTFLFDVLALLLFVLLVFLLLQAA</sequence>
<name>A0ABR9AY09_9BACL</name>
<dbReference type="EMBL" id="JACYTN010000007">
    <property type="protein sequence ID" value="MBD8499033.1"/>
    <property type="molecule type" value="Genomic_DNA"/>
</dbReference>
<gene>
    <name evidence="2" type="ORF">IFO66_12035</name>
</gene>
<dbReference type="RefSeq" id="WP_192025379.1">
    <property type="nucleotide sequence ID" value="NZ_JACYTN010000007.1"/>
</dbReference>
<reference evidence="2 3" key="1">
    <citation type="submission" date="2020-09" db="EMBL/GenBank/DDBJ databases">
        <title>Paenibacillus sp. CAU 1523 isolated from sand of Haeundae Beach.</title>
        <authorList>
            <person name="Kim W."/>
        </authorList>
    </citation>
    <scope>NUCLEOTIDE SEQUENCE [LARGE SCALE GENOMIC DNA]</scope>
    <source>
        <strain evidence="2 3">CAU 1523</strain>
    </source>
</reference>
<keyword evidence="1" id="KW-0812">Transmembrane</keyword>
<evidence type="ECO:0000256" key="1">
    <source>
        <dbReference type="SAM" id="Phobius"/>
    </source>
</evidence>
<dbReference type="Proteomes" id="UP000634529">
    <property type="component" value="Unassembled WGS sequence"/>
</dbReference>
<comment type="caution">
    <text evidence="2">The sequence shown here is derived from an EMBL/GenBank/DDBJ whole genome shotgun (WGS) entry which is preliminary data.</text>
</comment>